<dbReference type="RefSeq" id="WP_111324123.1">
    <property type="nucleotide sequence ID" value="NZ_BIFX01000001.1"/>
</dbReference>
<evidence type="ECO:0000313" key="3">
    <source>
        <dbReference type="Proteomes" id="UP000248806"/>
    </source>
</evidence>
<feature type="transmembrane region" description="Helical" evidence="1">
    <location>
        <begin position="6"/>
        <end position="25"/>
    </location>
</feature>
<gene>
    <name evidence="2" type="ORF">EI42_03770</name>
</gene>
<feature type="transmembrane region" description="Helical" evidence="1">
    <location>
        <begin position="30"/>
        <end position="49"/>
    </location>
</feature>
<feature type="transmembrane region" description="Helical" evidence="1">
    <location>
        <begin position="119"/>
        <end position="141"/>
    </location>
</feature>
<feature type="transmembrane region" description="Helical" evidence="1">
    <location>
        <begin position="153"/>
        <end position="173"/>
    </location>
</feature>
<protein>
    <submittedName>
        <fullName evidence="2">Uncharacterized protein</fullName>
    </submittedName>
</protein>
<dbReference type="OrthoDB" id="156595at2"/>
<dbReference type="Proteomes" id="UP000248806">
    <property type="component" value="Unassembled WGS sequence"/>
</dbReference>
<keyword evidence="1" id="KW-0812">Transmembrane</keyword>
<name>A0A326U531_THEHA</name>
<proteinExistence type="predicted"/>
<evidence type="ECO:0000313" key="2">
    <source>
        <dbReference type="EMBL" id="PZW26618.1"/>
    </source>
</evidence>
<organism evidence="2 3">
    <name type="scientific">Thermosporothrix hazakensis</name>
    <dbReference type="NCBI Taxonomy" id="644383"/>
    <lineage>
        <taxon>Bacteria</taxon>
        <taxon>Bacillati</taxon>
        <taxon>Chloroflexota</taxon>
        <taxon>Ktedonobacteria</taxon>
        <taxon>Ktedonobacterales</taxon>
        <taxon>Thermosporotrichaceae</taxon>
        <taxon>Thermosporothrix</taxon>
    </lineage>
</organism>
<sequence length="208" mass="23565">MEVLTFAVLVTPFIIVFYLAVLLIVRPSRAVLLSSLLGGLILGVVNFLFDLAASSAHWWHYNLTIPSPQQKIPFDIPAETFTQFMSHLPFPYYLTPILIFGSLAYMVIWKLWRGPKHRIAQIVLFGVPVFCILRDILVAQSGGTYATSWDSPIAPLMVVLMWLIGFFVGYLVFKKLSPTRESVEARRQAEHERLLAAIEARKKAMQQS</sequence>
<evidence type="ECO:0000256" key="1">
    <source>
        <dbReference type="SAM" id="Phobius"/>
    </source>
</evidence>
<reference evidence="2 3" key="1">
    <citation type="submission" date="2018-06" db="EMBL/GenBank/DDBJ databases">
        <title>Genomic Encyclopedia of Archaeal and Bacterial Type Strains, Phase II (KMG-II): from individual species to whole genera.</title>
        <authorList>
            <person name="Goeker M."/>
        </authorList>
    </citation>
    <scope>NUCLEOTIDE SEQUENCE [LARGE SCALE GENOMIC DNA]</scope>
    <source>
        <strain evidence="2 3">ATCC BAA-1881</strain>
    </source>
</reference>
<comment type="caution">
    <text evidence="2">The sequence shown here is derived from an EMBL/GenBank/DDBJ whole genome shotgun (WGS) entry which is preliminary data.</text>
</comment>
<dbReference type="EMBL" id="QKUF01000014">
    <property type="protein sequence ID" value="PZW26618.1"/>
    <property type="molecule type" value="Genomic_DNA"/>
</dbReference>
<keyword evidence="1" id="KW-0472">Membrane</keyword>
<keyword evidence="3" id="KW-1185">Reference proteome</keyword>
<dbReference type="AlphaFoldDB" id="A0A326U531"/>
<accession>A0A326U531</accession>
<feature type="transmembrane region" description="Helical" evidence="1">
    <location>
        <begin position="90"/>
        <end position="112"/>
    </location>
</feature>
<keyword evidence="1" id="KW-1133">Transmembrane helix</keyword>